<dbReference type="EMBL" id="KB203083">
    <property type="protein sequence ID" value="ESO86347.1"/>
    <property type="molecule type" value="Genomic_DNA"/>
</dbReference>
<evidence type="ECO:0000313" key="4">
    <source>
        <dbReference type="Proteomes" id="UP000030746"/>
    </source>
</evidence>
<dbReference type="STRING" id="225164.V3ZPU7"/>
<protein>
    <recommendedName>
        <fullName evidence="2">Peptidase M28 domain-containing protein</fullName>
    </recommendedName>
</protein>
<dbReference type="OrthoDB" id="5841748at2759"/>
<dbReference type="HOGENOM" id="CLU_005688_3_2_1"/>
<keyword evidence="4" id="KW-1185">Reference proteome</keyword>
<dbReference type="PANTHER" id="PTHR10404">
    <property type="entry name" value="N-ACETYLATED-ALPHA-LINKED ACIDIC DIPEPTIDASE"/>
    <property type="match status" value="1"/>
</dbReference>
<gene>
    <name evidence="3" type="ORF">LOTGIDRAFT_167161</name>
</gene>
<dbReference type="Gene3D" id="3.40.630.10">
    <property type="entry name" value="Zn peptidases"/>
    <property type="match status" value="1"/>
</dbReference>
<reference evidence="3 4" key="1">
    <citation type="journal article" date="2013" name="Nature">
        <title>Insights into bilaterian evolution from three spiralian genomes.</title>
        <authorList>
            <person name="Simakov O."/>
            <person name="Marletaz F."/>
            <person name="Cho S.J."/>
            <person name="Edsinger-Gonzales E."/>
            <person name="Havlak P."/>
            <person name="Hellsten U."/>
            <person name="Kuo D.H."/>
            <person name="Larsson T."/>
            <person name="Lv J."/>
            <person name="Arendt D."/>
            <person name="Savage R."/>
            <person name="Osoegawa K."/>
            <person name="de Jong P."/>
            <person name="Grimwood J."/>
            <person name="Chapman J.A."/>
            <person name="Shapiro H."/>
            <person name="Aerts A."/>
            <person name="Otillar R.P."/>
            <person name="Terry A.Y."/>
            <person name="Boore J.L."/>
            <person name="Grigoriev I.V."/>
            <person name="Lindberg D.R."/>
            <person name="Seaver E.C."/>
            <person name="Weisblat D.A."/>
            <person name="Putnam N.H."/>
            <person name="Rokhsar D.S."/>
        </authorList>
    </citation>
    <scope>NUCLEOTIDE SEQUENCE [LARGE SCALE GENOMIC DNA]</scope>
</reference>
<name>V3ZPU7_LOTGI</name>
<keyword evidence="1" id="KW-0812">Transmembrane</keyword>
<dbReference type="AlphaFoldDB" id="V3ZPU7"/>
<dbReference type="Gene3D" id="3.50.30.30">
    <property type="match status" value="1"/>
</dbReference>
<dbReference type="InterPro" id="IPR007484">
    <property type="entry name" value="Peptidase_M28"/>
</dbReference>
<dbReference type="InterPro" id="IPR039373">
    <property type="entry name" value="Peptidase_M28B"/>
</dbReference>
<evidence type="ECO:0000259" key="2">
    <source>
        <dbReference type="Pfam" id="PF04389"/>
    </source>
</evidence>
<dbReference type="OMA" id="FKYHIAV"/>
<dbReference type="GO" id="GO:0004180">
    <property type="term" value="F:carboxypeptidase activity"/>
    <property type="evidence" value="ECO:0007669"/>
    <property type="project" value="TreeGrafter"/>
</dbReference>
<evidence type="ECO:0000256" key="1">
    <source>
        <dbReference type="SAM" id="Phobius"/>
    </source>
</evidence>
<feature type="transmembrane region" description="Helical" evidence="1">
    <location>
        <begin position="50"/>
        <end position="71"/>
    </location>
</feature>
<dbReference type="SUPFAM" id="SSF52025">
    <property type="entry name" value="PA domain"/>
    <property type="match status" value="1"/>
</dbReference>
<dbReference type="KEGG" id="lgi:LOTGIDRAFT_167161"/>
<dbReference type="SUPFAM" id="SSF53187">
    <property type="entry name" value="Zn-dependent exopeptidases"/>
    <property type="match status" value="1"/>
</dbReference>
<accession>V3ZPU7</accession>
<dbReference type="Pfam" id="PF04389">
    <property type="entry name" value="Peptidase_M28"/>
    <property type="match status" value="1"/>
</dbReference>
<keyword evidence="1" id="KW-1133">Transmembrane helix</keyword>
<dbReference type="Proteomes" id="UP000030746">
    <property type="component" value="Unassembled WGS sequence"/>
</dbReference>
<dbReference type="InterPro" id="IPR046450">
    <property type="entry name" value="PA_dom_sf"/>
</dbReference>
<sequence length="726" mass="82364">MATPKKGYGRYRSWSPVRDEESTTNTNLIEASTSDPQVVKKKPCITFTPFFLLILVISVMFLLGVLLGYYVRESQIYDNESILNDYNKCLVSNKNTDEKEKLESIHEDVMYFLTGDRISKFVKDFGTTDPQDGSVLEKKLETTVLKEFEKYHLDNIKIDKHKISVTYPHSTKPNTLQIYQNNQRYKKFTLKNSPVGREDNTVGDAKFPYVAFTHSGKAKGKLVFGQFGRISDFLLLQHQVELNNTILLLQIGQISIRQKIITAVEYGVKGILLYWDKDSKDSTATESSVIPFTSAGPYTEGEKLPSIPVQTISTDQADWLFNNNIVCSNLWQRKTSLNCPTSDNTVELSTFNIKKNKDITNIIATINGEKEQDRYVVVGAPRSAFPTDGNDVISNTAFIVQLARSLTRVQQLQNWKPRRSIKIVSWGGAEFSNTGLDSYVQTQKEILKRRAIAYLDINQLVLGDESIMATLSPAYQTLLSIVTTKVPDPKYPEATIHDKLMATVGDLTIGQKVPFINYNKVPIDNIFLHQLGVPSVHLQYVGQNQTYVPLSTMVTEEKQHHYKYHAAVGRVMVLVLLRLVDEELIPYSIEDYCHDLHVNLWTASEQLADCSRNKIDLSDAISTVDDVLETSKTLEKYIQTYLTVDNVYSIRSINDIKMLLDKFFLYTSNGTTSNILYPFDSNGVISHIDELCQIGKTTKDWTQSKIYQKQLENSLNGIYYSLRSSG</sequence>
<dbReference type="RefSeq" id="XP_009062890.1">
    <property type="nucleotide sequence ID" value="XM_009064642.1"/>
</dbReference>
<keyword evidence="1" id="KW-0472">Membrane</keyword>
<organism evidence="3 4">
    <name type="scientific">Lottia gigantea</name>
    <name type="common">Giant owl limpet</name>
    <dbReference type="NCBI Taxonomy" id="225164"/>
    <lineage>
        <taxon>Eukaryota</taxon>
        <taxon>Metazoa</taxon>
        <taxon>Spiralia</taxon>
        <taxon>Lophotrochozoa</taxon>
        <taxon>Mollusca</taxon>
        <taxon>Gastropoda</taxon>
        <taxon>Patellogastropoda</taxon>
        <taxon>Lottioidea</taxon>
        <taxon>Lottiidae</taxon>
        <taxon>Lottia</taxon>
    </lineage>
</organism>
<dbReference type="CTD" id="20240545"/>
<proteinExistence type="predicted"/>
<evidence type="ECO:0000313" key="3">
    <source>
        <dbReference type="EMBL" id="ESO86347.1"/>
    </source>
</evidence>
<feature type="domain" description="Peptidase M28" evidence="2">
    <location>
        <begin position="361"/>
        <end position="566"/>
    </location>
</feature>
<dbReference type="GeneID" id="20240545"/>
<dbReference type="PANTHER" id="PTHR10404:SF46">
    <property type="entry name" value="VACUOLAR PROTEIN SORTING-ASSOCIATED PROTEIN 70"/>
    <property type="match status" value="1"/>
</dbReference>